<feature type="transmembrane region" description="Helical" evidence="1">
    <location>
        <begin position="37"/>
        <end position="53"/>
    </location>
</feature>
<accession>A6X8B9</accession>
<dbReference type="Proteomes" id="UP000002301">
    <property type="component" value="Plasmid pOANT03"/>
</dbReference>
<feature type="transmembrane region" description="Helical" evidence="1">
    <location>
        <begin position="12"/>
        <end position="31"/>
    </location>
</feature>
<geneLocation type="plasmid" evidence="2 3">
    <name>pOANT03</name>
</geneLocation>
<evidence type="ECO:0000256" key="1">
    <source>
        <dbReference type="SAM" id="Phobius"/>
    </source>
</evidence>
<keyword evidence="1" id="KW-1133">Transmembrane helix</keyword>
<keyword evidence="2" id="KW-0614">Plasmid</keyword>
<dbReference type="HOGENOM" id="CLU_2396741_0_0_5"/>
<sequence length="93" mass="9886">MAKFAEAEHKQGIDLAAGFLAIALALAVFYVDTFTDIEGAIAVLYAIVLLLAAEVTGRTGIILSGIGCFILTITSYYATHGPEPEFARLYGPF</sequence>
<keyword evidence="1" id="KW-0812">Transmembrane</keyword>
<protein>
    <submittedName>
        <fullName evidence="2">Uncharacterized protein</fullName>
    </submittedName>
</protein>
<dbReference type="KEGG" id="oan:Oant_4703"/>
<dbReference type="EMBL" id="CP000762">
    <property type="protein sequence ID" value="ABS17473.1"/>
    <property type="molecule type" value="Genomic_DNA"/>
</dbReference>
<keyword evidence="3" id="KW-1185">Reference proteome</keyword>
<keyword evidence="1" id="KW-0472">Membrane</keyword>
<gene>
    <name evidence="2" type="ordered locus">Oant_4703</name>
</gene>
<dbReference type="PATRIC" id="fig|439375.7.peg.4966"/>
<dbReference type="RefSeq" id="WP_011983079.1">
    <property type="nucleotide sequence ID" value="NC_009671.1"/>
</dbReference>
<evidence type="ECO:0000313" key="3">
    <source>
        <dbReference type="Proteomes" id="UP000002301"/>
    </source>
</evidence>
<name>A6X8B9_BRUA4</name>
<organism evidence="2 3">
    <name type="scientific">Brucella anthropi (strain ATCC 49188 / DSM 6882 / CCUG 24695 / JCM 21032 / LMG 3331 / NBRC 15819 / NCTC 12168 / Alc 37)</name>
    <name type="common">Ochrobactrum anthropi</name>
    <dbReference type="NCBI Taxonomy" id="439375"/>
    <lineage>
        <taxon>Bacteria</taxon>
        <taxon>Pseudomonadati</taxon>
        <taxon>Pseudomonadota</taxon>
        <taxon>Alphaproteobacteria</taxon>
        <taxon>Hyphomicrobiales</taxon>
        <taxon>Brucellaceae</taxon>
        <taxon>Brucella/Ochrobactrum group</taxon>
        <taxon>Brucella</taxon>
    </lineage>
</organism>
<feature type="transmembrane region" description="Helical" evidence="1">
    <location>
        <begin position="60"/>
        <end position="78"/>
    </location>
</feature>
<proteinExistence type="predicted"/>
<evidence type="ECO:0000313" key="2">
    <source>
        <dbReference type="EMBL" id="ABS17473.1"/>
    </source>
</evidence>
<dbReference type="AlphaFoldDB" id="A6X8B9"/>
<reference evidence="2 3" key="1">
    <citation type="journal article" date="2011" name="J. Bacteriol.">
        <title>Genome of Ochrobactrum anthropi ATCC 49188 T, a versatile opportunistic pathogen and symbiont of several eukaryotic hosts.</title>
        <authorList>
            <person name="Chain P.S."/>
            <person name="Lang D.M."/>
            <person name="Comerci D.J."/>
            <person name="Malfatti S.A."/>
            <person name="Vergez L.M."/>
            <person name="Shin M."/>
            <person name="Ugalde R.A."/>
            <person name="Garcia E."/>
            <person name="Tolmasky M.E."/>
        </authorList>
    </citation>
    <scope>NUCLEOTIDE SEQUENCE [LARGE SCALE GENOMIC DNA]</scope>
    <source>
        <strain evidence="3">ATCC 49188 / DSM 6882 / CCUG 24695 / JCM 21032 / LMG 3331 / NBRC 15819 / NCTC 12168 / Alc 37</strain>
    </source>
</reference>